<organism evidence="1 2">
    <name type="scientific">Thalassobacillus hwangdonensis</name>
    <dbReference type="NCBI Taxonomy" id="546108"/>
    <lineage>
        <taxon>Bacteria</taxon>
        <taxon>Bacillati</taxon>
        <taxon>Bacillota</taxon>
        <taxon>Bacilli</taxon>
        <taxon>Bacillales</taxon>
        <taxon>Bacillaceae</taxon>
        <taxon>Thalassobacillus</taxon>
    </lineage>
</organism>
<dbReference type="PANTHER" id="PTHR34822">
    <property type="entry name" value="GRPB DOMAIN PROTEIN (AFU_ORTHOLOGUE AFUA_1G01530)"/>
    <property type="match status" value="1"/>
</dbReference>
<gene>
    <name evidence="1" type="ORF">ACFQ2J_17570</name>
</gene>
<reference evidence="2" key="1">
    <citation type="journal article" date="2019" name="Int. J. Syst. Evol. Microbiol.">
        <title>The Global Catalogue of Microorganisms (GCM) 10K type strain sequencing project: providing services to taxonomists for standard genome sequencing and annotation.</title>
        <authorList>
            <consortium name="The Broad Institute Genomics Platform"/>
            <consortium name="The Broad Institute Genome Sequencing Center for Infectious Disease"/>
            <person name="Wu L."/>
            <person name="Ma J."/>
        </authorList>
    </citation>
    <scope>NUCLEOTIDE SEQUENCE [LARGE SCALE GENOMIC DNA]</scope>
    <source>
        <strain evidence="2">CCUG 56607</strain>
    </source>
</reference>
<protein>
    <submittedName>
        <fullName evidence="1">GrpB family protein</fullName>
    </submittedName>
</protein>
<dbReference type="Pfam" id="PF04229">
    <property type="entry name" value="GrpB"/>
    <property type="match status" value="1"/>
</dbReference>
<dbReference type="Gene3D" id="3.30.460.10">
    <property type="entry name" value="Beta Polymerase, domain 2"/>
    <property type="match status" value="1"/>
</dbReference>
<dbReference type="Proteomes" id="UP001596990">
    <property type="component" value="Unassembled WGS sequence"/>
</dbReference>
<dbReference type="PANTHER" id="PTHR34822:SF1">
    <property type="entry name" value="GRPB FAMILY PROTEIN"/>
    <property type="match status" value="1"/>
</dbReference>
<dbReference type="SUPFAM" id="SSF81301">
    <property type="entry name" value="Nucleotidyltransferase"/>
    <property type="match status" value="1"/>
</dbReference>
<accession>A0ABW3L5F7</accession>
<sequence>MRKVEVVKFDETWSRKFEEEKEKLRNIFGNELVAVHHIGSTSVEGLKAKPIIDILPVVKDIEKVDSFNEQMEAIGYEPMGEFGLPGRRYFRKGGDQRTHHIHMYEESNNEIDRHLAFRDYLRTHPDERERYGNLKEELAKQYPNDMESYINGKDSYVKEMERKALDWYEKR</sequence>
<dbReference type="InterPro" id="IPR043519">
    <property type="entry name" value="NT_sf"/>
</dbReference>
<comment type="caution">
    <text evidence="1">The sequence shown here is derived from an EMBL/GenBank/DDBJ whole genome shotgun (WGS) entry which is preliminary data.</text>
</comment>
<proteinExistence type="predicted"/>
<dbReference type="InterPro" id="IPR007344">
    <property type="entry name" value="GrpB/CoaE"/>
</dbReference>
<evidence type="ECO:0000313" key="1">
    <source>
        <dbReference type="EMBL" id="MFD1021002.1"/>
    </source>
</evidence>
<keyword evidence="2" id="KW-1185">Reference proteome</keyword>
<name>A0ABW3L5F7_9BACI</name>
<evidence type="ECO:0000313" key="2">
    <source>
        <dbReference type="Proteomes" id="UP001596990"/>
    </source>
</evidence>
<dbReference type="EMBL" id="JBHTKL010000006">
    <property type="protein sequence ID" value="MFD1021002.1"/>
    <property type="molecule type" value="Genomic_DNA"/>
</dbReference>
<dbReference type="RefSeq" id="WP_386063669.1">
    <property type="nucleotide sequence ID" value="NZ_JBHTKL010000006.1"/>
</dbReference>